<keyword evidence="2" id="KW-0472">Membrane</keyword>
<feature type="transmembrane region" description="Helical" evidence="2">
    <location>
        <begin position="77"/>
        <end position="97"/>
    </location>
</feature>
<evidence type="ECO:0000256" key="2">
    <source>
        <dbReference type="SAM" id="Phobius"/>
    </source>
</evidence>
<proteinExistence type="predicted"/>
<keyword evidence="2" id="KW-0812">Transmembrane</keyword>
<comment type="caution">
    <text evidence="3">The sequence shown here is derived from an EMBL/GenBank/DDBJ whole genome shotgun (WGS) entry which is preliminary data.</text>
</comment>
<protein>
    <submittedName>
        <fullName evidence="3">Uncharacterized protein</fullName>
    </submittedName>
</protein>
<gene>
    <name evidence="3" type="ORF">LTR05_006114</name>
</gene>
<sequence>MSQPFQDPANTVSDHIARQLEHTTSSHSLISEMDYPGGRPPANSMSMVGIALKAILISWTIAMAVKMLRRPDIICRLTQVCAAIPFLHTVFFVLYLLGGFFLEAIHARRAQLSTETMMFSTDLIFPVVLGAISEARTCIGQKLARGRLFCKWMGFIIASVVAQTAAFMRTQTKSPHAAAEVPPDSVHLVKVPYTQWYAILDEEATEQARQKLINSSPSFCDCDRLAQDTIINLVVQDIQKFETQFSHVYTTKKAFLIAAESVKLQFTTDWFEIYPVRLVSPPPNYTEVTTRIFAIFITFVVLVTLGFGPITEVASSLPSAVAPAPVPAVDYREALDLEEPRIQRASDESNTSQRRASNDSGYWSPPKNPVDKNDVFPDVKQMKLAW</sequence>
<dbReference type="Proteomes" id="UP001309876">
    <property type="component" value="Unassembled WGS sequence"/>
</dbReference>
<feature type="compositionally biased region" description="Polar residues" evidence="1">
    <location>
        <begin position="348"/>
        <end position="361"/>
    </location>
</feature>
<name>A0AAN7Y525_9EURO</name>
<keyword evidence="2" id="KW-1133">Transmembrane helix</keyword>
<feature type="transmembrane region" description="Helical" evidence="2">
    <location>
        <begin position="117"/>
        <end position="136"/>
    </location>
</feature>
<dbReference type="EMBL" id="JAVRRJ010000006">
    <property type="protein sequence ID" value="KAK5083611.1"/>
    <property type="molecule type" value="Genomic_DNA"/>
</dbReference>
<evidence type="ECO:0000313" key="4">
    <source>
        <dbReference type="Proteomes" id="UP001309876"/>
    </source>
</evidence>
<feature type="transmembrane region" description="Helical" evidence="2">
    <location>
        <begin position="45"/>
        <end position="65"/>
    </location>
</feature>
<feature type="transmembrane region" description="Helical" evidence="2">
    <location>
        <begin position="148"/>
        <end position="168"/>
    </location>
</feature>
<keyword evidence="4" id="KW-1185">Reference proteome</keyword>
<organism evidence="3 4">
    <name type="scientific">Lithohypha guttulata</name>
    <dbReference type="NCBI Taxonomy" id="1690604"/>
    <lineage>
        <taxon>Eukaryota</taxon>
        <taxon>Fungi</taxon>
        <taxon>Dikarya</taxon>
        <taxon>Ascomycota</taxon>
        <taxon>Pezizomycotina</taxon>
        <taxon>Eurotiomycetes</taxon>
        <taxon>Chaetothyriomycetidae</taxon>
        <taxon>Chaetothyriales</taxon>
        <taxon>Trichomeriaceae</taxon>
        <taxon>Lithohypha</taxon>
    </lineage>
</organism>
<evidence type="ECO:0000313" key="3">
    <source>
        <dbReference type="EMBL" id="KAK5083611.1"/>
    </source>
</evidence>
<accession>A0AAN7Y525</accession>
<evidence type="ECO:0000256" key="1">
    <source>
        <dbReference type="SAM" id="MobiDB-lite"/>
    </source>
</evidence>
<dbReference type="AlphaFoldDB" id="A0AAN7Y525"/>
<feature type="transmembrane region" description="Helical" evidence="2">
    <location>
        <begin position="292"/>
        <end position="310"/>
    </location>
</feature>
<reference evidence="3 4" key="1">
    <citation type="submission" date="2023-08" db="EMBL/GenBank/DDBJ databases">
        <title>Black Yeasts Isolated from many extreme environments.</title>
        <authorList>
            <person name="Coleine C."/>
            <person name="Stajich J.E."/>
            <person name="Selbmann L."/>
        </authorList>
    </citation>
    <scope>NUCLEOTIDE SEQUENCE [LARGE SCALE GENOMIC DNA]</scope>
    <source>
        <strain evidence="3 4">CCFEE 5910</strain>
    </source>
</reference>
<feature type="region of interest" description="Disordered" evidence="1">
    <location>
        <begin position="340"/>
        <end position="375"/>
    </location>
</feature>